<name>A0A833H2V2_9LEPT</name>
<dbReference type="Pfam" id="PF00704">
    <property type="entry name" value="Glyco_hydro_18"/>
    <property type="match status" value="1"/>
</dbReference>
<dbReference type="SUPFAM" id="SSF51445">
    <property type="entry name" value="(Trans)glycosidases"/>
    <property type="match status" value="1"/>
</dbReference>
<dbReference type="InterPro" id="IPR017853">
    <property type="entry name" value="GH"/>
</dbReference>
<organism evidence="2 3">
    <name type="scientific">Leptonema illini</name>
    <dbReference type="NCBI Taxonomy" id="183"/>
    <lineage>
        <taxon>Bacteria</taxon>
        <taxon>Pseudomonadati</taxon>
        <taxon>Spirochaetota</taxon>
        <taxon>Spirochaetia</taxon>
        <taxon>Leptospirales</taxon>
        <taxon>Leptospiraceae</taxon>
        <taxon>Leptonema</taxon>
    </lineage>
</organism>
<dbReference type="GO" id="GO:0008061">
    <property type="term" value="F:chitin binding"/>
    <property type="evidence" value="ECO:0007669"/>
    <property type="project" value="InterPro"/>
</dbReference>
<evidence type="ECO:0000313" key="3">
    <source>
        <dbReference type="Proteomes" id="UP000460298"/>
    </source>
</evidence>
<feature type="domain" description="GH18" evidence="1">
    <location>
        <begin position="48"/>
        <end position="359"/>
    </location>
</feature>
<dbReference type="AlphaFoldDB" id="A0A833H2V2"/>
<gene>
    <name evidence="2" type="ORF">F9K24_06755</name>
</gene>
<dbReference type="PANTHER" id="PTHR46066">
    <property type="entry name" value="CHITINASE DOMAIN-CONTAINING PROTEIN 1 FAMILY MEMBER"/>
    <property type="match status" value="1"/>
</dbReference>
<dbReference type="EMBL" id="WBUI01000005">
    <property type="protein sequence ID" value="KAB2933543.1"/>
    <property type="molecule type" value="Genomic_DNA"/>
</dbReference>
<dbReference type="Proteomes" id="UP000460298">
    <property type="component" value="Unassembled WGS sequence"/>
</dbReference>
<dbReference type="GO" id="GO:0005975">
    <property type="term" value="P:carbohydrate metabolic process"/>
    <property type="evidence" value="ECO:0007669"/>
    <property type="project" value="InterPro"/>
</dbReference>
<dbReference type="PROSITE" id="PS51910">
    <property type="entry name" value="GH18_2"/>
    <property type="match status" value="1"/>
</dbReference>
<proteinExistence type="predicted"/>
<sequence length="359" mass="40896">MGGWGNRDMCILLQVGERPIVLKKNRKRLFLTEKCLKSLMRFRSAQMRFVLIMLSSSLATPVALKADIWNYVGFEDLPSSSQSIRDGIKESAVLAMIGTVMRRDGTLQSVGVPTIIARSGKRPLVYPLVAFPDRETGESVLRSARHRETAIRSLLFLAESYDGLHLDFEHLGGEDLEYLEMLLLELYPEMTARKKTLSLAVLPGNFPSSQREFHDLSRIGPLADEFVLMTYDYHRPSTEPGPVTDVHLAESAIQLAMKHVRAGKLWLGVPTYGYAWEIQTGRYRTLHKKSFQEFLKCPSGTVHRHRSQMLVARCPGGAVENRKAEIAFFPDEHLVREMKLLAKRYHLRGTAHWRLYSRN</sequence>
<dbReference type="InterPro" id="IPR029070">
    <property type="entry name" value="Chitinase_insertion_sf"/>
</dbReference>
<dbReference type="Gene3D" id="3.20.20.80">
    <property type="entry name" value="Glycosidases"/>
    <property type="match status" value="1"/>
</dbReference>
<dbReference type="PANTHER" id="PTHR46066:SF2">
    <property type="entry name" value="CHITINASE DOMAIN-CONTAINING PROTEIN 1"/>
    <property type="match status" value="1"/>
</dbReference>
<comment type="caution">
    <text evidence="2">The sequence shown here is derived from an EMBL/GenBank/DDBJ whole genome shotgun (WGS) entry which is preliminary data.</text>
</comment>
<evidence type="ECO:0000313" key="2">
    <source>
        <dbReference type="EMBL" id="KAB2933543.1"/>
    </source>
</evidence>
<protein>
    <recommendedName>
        <fullName evidence="1">GH18 domain-containing protein</fullName>
    </recommendedName>
</protein>
<reference evidence="2 3" key="1">
    <citation type="submission" date="2019-10" db="EMBL/GenBank/DDBJ databases">
        <title>Extracellular Electron Transfer in a Candidatus Methanoperedens spp. Enrichment Culture.</title>
        <authorList>
            <person name="Berger S."/>
            <person name="Rangel Shaw D."/>
            <person name="Berben T."/>
            <person name="In 'T Zandt M."/>
            <person name="Frank J."/>
            <person name="Reimann J."/>
            <person name="Jetten M.S.M."/>
            <person name="Welte C.U."/>
        </authorList>
    </citation>
    <scope>NUCLEOTIDE SEQUENCE [LARGE SCALE GENOMIC DNA]</scope>
    <source>
        <strain evidence="2">SB12</strain>
    </source>
</reference>
<dbReference type="SMART" id="SM00636">
    <property type="entry name" value="Glyco_18"/>
    <property type="match status" value="1"/>
</dbReference>
<dbReference type="Gene3D" id="3.10.50.10">
    <property type="match status" value="1"/>
</dbReference>
<accession>A0A833H2V2</accession>
<evidence type="ECO:0000259" key="1">
    <source>
        <dbReference type="PROSITE" id="PS51910"/>
    </source>
</evidence>
<dbReference type="InterPro" id="IPR011583">
    <property type="entry name" value="Chitinase_II/V-like_cat"/>
</dbReference>
<dbReference type="InterPro" id="IPR001223">
    <property type="entry name" value="Glyco_hydro18_cat"/>
</dbReference>